<keyword evidence="5 7" id="KW-0472">Membrane</keyword>
<feature type="transmembrane region" description="Helical" evidence="7">
    <location>
        <begin position="774"/>
        <end position="795"/>
    </location>
</feature>
<proteinExistence type="predicted"/>
<dbReference type="Gene3D" id="3.40.1110.10">
    <property type="entry name" value="Calcium-transporting ATPase, cytoplasmic domain N"/>
    <property type="match status" value="1"/>
</dbReference>
<dbReference type="Pfam" id="PF00702">
    <property type="entry name" value="Hydrolase"/>
    <property type="match status" value="1"/>
</dbReference>
<evidence type="ECO:0000313" key="10">
    <source>
        <dbReference type="Proteomes" id="UP000253741"/>
    </source>
</evidence>
<dbReference type="InterPro" id="IPR059000">
    <property type="entry name" value="ATPase_P-type_domA"/>
</dbReference>
<dbReference type="InterPro" id="IPR023214">
    <property type="entry name" value="HAD_sf"/>
</dbReference>
<dbReference type="InterPro" id="IPR023298">
    <property type="entry name" value="ATPase_P-typ_TM_dom_sf"/>
</dbReference>
<evidence type="ECO:0000256" key="3">
    <source>
        <dbReference type="ARBA" id="ARBA00022967"/>
    </source>
</evidence>
<name>A0A370BEB7_9ACTN</name>
<protein>
    <submittedName>
        <fullName evidence="9">HAD family hydrolase</fullName>
    </submittedName>
</protein>
<dbReference type="SFLD" id="SFLDF00027">
    <property type="entry name" value="p-type_atpase"/>
    <property type="match status" value="1"/>
</dbReference>
<dbReference type="GO" id="GO:0016887">
    <property type="term" value="F:ATP hydrolysis activity"/>
    <property type="evidence" value="ECO:0007669"/>
    <property type="project" value="InterPro"/>
</dbReference>
<feature type="transmembrane region" description="Helical" evidence="7">
    <location>
        <begin position="807"/>
        <end position="827"/>
    </location>
</feature>
<organism evidence="9 10">
    <name type="scientific">Streptomyces corynorhini</name>
    <dbReference type="NCBI Taxonomy" id="2282652"/>
    <lineage>
        <taxon>Bacteria</taxon>
        <taxon>Bacillati</taxon>
        <taxon>Actinomycetota</taxon>
        <taxon>Actinomycetes</taxon>
        <taxon>Kitasatosporales</taxon>
        <taxon>Streptomycetaceae</taxon>
        <taxon>Streptomyces</taxon>
    </lineage>
</organism>
<dbReference type="InterPro" id="IPR018303">
    <property type="entry name" value="ATPase_P-typ_P_site"/>
</dbReference>
<keyword evidence="3" id="KW-1278">Translocase</keyword>
<feature type="transmembrane region" description="Helical" evidence="7">
    <location>
        <begin position="713"/>
        <end position="735"/>
    </location>
</feature>
<dbReference type="SUPFAM" id="SSF81653">
    <property type="entry name" value="Calcium ATPase, transduction domain A"/>
    <property type="match status" value="1"/>
</dbReference>
<comment type="caution">
    <text evidence="9">The sequence shown here is derived from an EMBL/GenBank/DDBJ whole genome shotgun (WGS) entry which is preliminary data.</text>
</comment>
<dbReference type="SFLD" id="SFLDG00002">
    <property type="entry name" value="C1.7:_P-type_atpase_like"/>
    <property type="match status" value="1"/>
</dbReference>
<dbReference type="SUPFAM" id="SSF56784">
    <property type="entry name" value="HAD-like"/>
    <property type="match status" value="1"/>
</dbReference>
<gene>
    <name evidence="9" type="ORF">DVH02_05960</name>
</gene>
<comment type="subcellular location">
    <subcellularLocation>
        <location evidence="1">Cell membrane</location>
        <topology evidence="1">Multi-pass membrane protein</topology>
    </subcellularLocation>
</comment>
<evidence type="ECO:0000256" key="7">
    <source>
        <dbReference type="SAM" id="Phobius"/>
    </source>
</evidence>
<dbReference type="NCBIfam" id="TIGR01494">
    <property type="entry name" value="ATPase_P-type"/>
    <property type="match status" value="2"/>
</dbReference>
<feature type="transmembrane region" description="Helical" evidence="7">
    <location>
        <begin position="747"/>
        <end position="767"/>
    </location>
</feature>
<accession>A0A370BEB7</accession>
<dbReference type="AlphaFoldDB" id="A0A370BEB7"/>
<keyword evidence="10" id="KW-1185">Reference proteome</keyword>
<dbReference type="GO" id="GO:0005886">
    <property type="term" value="C:plasma membrane"/>
    <property type="evidence" value="ECO:0007669"/>
    <property type="project" value="UniProtKB-SubCell"/>
</dbReference>
<feature type="domain" description="P-type ATPase A" evidence="8">
    <location>
        <begin position="152"/>
        <end position="246"/>
    </location>
</feature>
<dbReference type="Proteomes" id="UP000253741">
    <property type="component" value="Unassembled WGS sequence"/>
</dbReference>
<dbReference type="InterPro" id="IPR001757">
    <property type="entry name" value="P_typ_ATPase"/>
</dbReference>
<feature type="region of interest" description="Disordered" evidence="6">
    <location>
        <begin position="1"/>
        <end position="60"/>
    </location>
</feature>
<dbReference type="GO" id="GO:0005524">
    <property type="term" value="F:ATP binding"/>
    <property type="evidence" value="ECO:0007669"/>
    <property type="project" value="InterPro"/>
</dbReference>
<dbReference type="SFLD" id="SFLDS00003">
    <property type="entry name" value="Haloacid_Dehalogenase"/>
    <property type="match status" value="1"/>
</dbReference>
<sequence length="836" mass="88251">MTQRAKIDTDGPEPPGPEPHGRGSHGPATRQDGPAIDAGAELDPVHPIKPPEPASRHTGLTSAEVAEHVARGEVNDVPVRSSRSTSEIVRGNVFTRFNAIIGVLWVIMFFVAPIQDTLFGFVIIANTGIGIIQELRAKKTLDGLAVIGEAKPTVRRDGVAAEISTSEIVLGDLIELGPGDKVVVDGVVAEADSLEIDESLLTGEADPVLKRPGDTVMSGSFVVVGGGAFHATKVGRDAYAAQLAEEASRFTLVDSELRNGISTILKYVTWMMIPTALGLILSQLVVKQNDFKNSIARTVGGIVPMIPEGLVLLTSVAFAIGVIRLGRMKVLVQELPAIEGLARVNVVCLDKTGTLTEGGMDVSELRPLGGADEAYVRQVLGAIGASDSRPNASLTAINDAYRGDRGEWPVTAALPFSSVRKYSGAAFEEKAGDGPSRWLLGAPDVLLGEDDPTLAEVDDLNRQGLRVLLLARAGAELDSPEAASGAEPAALVVLEQRLRPDAADTLAYFAGQDVAAKVISGDNAVSVGAVAAKLGLAGAENTVDARRLPAGQEEMAGALESGAVFGRVTPQQKRDMVGALQSRGHTVAMTGDGVNDVLALKDADIGVSMGSGSEATRAVAQIVLLNNSFATLPSVVAEGRRVIGNITRVATLFLTKTVYSVLLAILVACFQVEYPFLPRHLTLLSTLTIGIPAFFLALAPNTERAQPNFVRRVMRYAIPSGLIAGIATFATYLIARNYYSGPNTLEAETSAATLTLFLVSIWVLAIVARPYTWWRVGLVISMLVAFLVVLVVPTLQHFFALKLVGAVMPWTAVAIAVVASGALEYCWRLVGRKMPA</sequence>
<feature type="transmembrane region" description="Helical" evidence="7">
    <location>
        <begin position="306"/>
        <end position="325"/>
    </location>
</feature>
<keyword evidence="4 7" id="KW-1133">Transmembrane helix</keyword>
<evidence type="ECO:0000256" key="5">
    <source>
        <dbReference type="ARBA" id="ARBA00023136"/>
    </source>
</evidence>
<reference evidence="9 10" key="1">
    <citation type="submission" date="2018-07" db="EMBL/GenBank/DDBJ databases">
        <title>Streptomyces species from bats.</title>
        <authorList>
            <person name="Dunlap C."/>
        </authorList>
    </citation>
    <scope>NUCLEOTIDE SEQUENCE [LARGE SCALE GENOMIC DNA]</scope>
    <source>
        <strain evidence="9 10">AC230</strain>
    </source>
</reference>
<evidence type="ECO:0000256" key="6">
    <source>
        <dbReference type="SAM" id="MobiDB-lite"/>
    </source>
</evidence>
<dbReference type="PRINTS" id="PR00119">
    <property type="entry name" value="CATATPASE"/>
</dbReference>
<dbReference type="OrthoDB" id="9814270at2"/>
<dbReference type="SUPFAM" id="SSF81665">
    <property type="entry name" value="Calcium ATPase, transmembrane domain M"/>
    <property type="match status" value="1"/>
</dbReference>
<dbReference type="InterPro" id="IPR044492">
    <property type="entry name" value="P_typ_ATPase_HD_dom"/>
</dbReference>
<evidence type="ECO:0000256" key="4">
    <source>
        <dbReference type="ARBA" id="ARBA00022989"/>
    </source>
</evidence>
<feature type="transmembrane region" description="Helical" evidence="7">
    <location>
        <begin position="683"/>
        <end position="701"/>
    </location>
</feature>
<feature type="transmembrane region" description="Helical" evidence="7">
    <location>
        <begin position="267"/>
        <end position="286"/>
    </location>
</feature>
<dbReference type="InterPro" id="IPR008250">
    <property type="entry name" value="ATPase_P-typ_transduc_dom_A_sf"/>
</dbReference>
<evidence type="ECO:0000256" key="2">
    <source>
        <dbReference type="ARBA" id="ARBA00022692"/>
    </source>
</evidence>
<keyword evidence="2 7" id="KW-0812">Transmembrane</keyword>
<dbReference type="EMBL" id="QQNA01000034">
    <property type="protein sequence ID" value="RDG39022.1"/>
    <property type="molecule type" value="Genomic_DNA"/>
</dbReference>
<feature type="transmembrane region" description="Helical" evidence="7">
    <location>
        <begin position="118"/>
        <end position="135"/>
    </location>
</feature>
<dbReference type="PRINTS" id="PR00120">
    <property type="entry name" value="HATPASE"/>
</dbReference>
<dbReference type="Pfam" id="PF00122">
    <property type="entry name" value="E1-E2_ATPase"/>
    <property type="match status" value="1"/>
</dbReference>
<evidence type="ECO:0000256" key="1">
    <source>
        <dbReference type="ARBA" id="ARBA00004651"/>
    </source>
</evidence>
<dbReference type="InterPro" id="IPR023299">
    <property type="entry name" value="ATPase_P-typ_cyto_dom_N"/>
</dbReference>
<dbReference type="RefSeq" id="WP_114622630.1">
    <property type="nucleotide sequence ID" value="NZ_QQNA01000034.1"/>
</dbReference>
<dbReference type="Gene3D" id="3.40.50.1000">
    <property type="entry name" value="HAD superfamily/HAD-like"/>
    <property type="match status" value="1"/>
</dbReference>
<dbReference type="PROSITE" id="PS00154">
    <property type="entry name" value="ATPASE_E1_E2"/>
    <property type="match status" value="1"/>
</dbReference>
<feature type="transmembrane region" description="Helical" evidence="7">
    <location>
        <begin position="658"/>
        <end position="677"/>
    </location>
</feature>
<dbReference type="InterPro" id="IPR036412">
    <property type="entry name" value="HAD-like_sf"/>
</dbReference>
<dbReference type="Gene3D" id="1.20.1110.10">
    <property type="entry name" value="Calcium-transporting ATPase, transmembrane domain"/>
    <property type="match status" value="1"/>
</dbReference>
<feature type="transmembrane region" description="Helical" evidence="7">
    <location>
        <begin position="93"/>
        <end position="112"/>
    </location>
</feature>
<evidence type="ECO:0000313" key="9">
    <source>
        <dbReference type="EMBL" id="RDG39022.1"/>
    </source>
</evidence>
<keyword evidence="9" id="KW-0378">Hydrolase</keyword>
<dbReference type="PANTHER" id="PTHR42861">
    <property type="entry name" value="CALCIUM-TRANSPORTING ATPASE"/>
    <property type="match status" value="1"/>
</dbReference>
<evidence type="ECO:0000259" key="8">
    <source>
        <dbReference type="Pfam" id="PF00122"/>
    </source>
</evidence>
<dbReference type="Gene3D" id="2.70.150.10">
    <property type="entry name" value="Calcium-transporting ATPase, cytoplasmic transduction domain A"/>
    <property type="match status" value="1"/>
</dbReference>